<feature type="transmembrane region" description="Helical" evidence="1">
    <location>
        <begin position="242"/>
        <end position="260"/>
    </location>
</feature>
<keyword evidence="3" id="KW-0645">Protease</keyword>
<dbReference type="InterPro" id="IPR003675">
    <property type="entry name" value="Rce1/LyrA-like_dom"/>
</dbReference>
<organism evidence="3 4">
    <name type="scientific">Marivirga atlantica</name>
    <dbReference type="NCBI Taxonomy" id="1548457"/>
    <lineage>
        <taxon>Bacteria</taxon>
        <taxon>Pseudomonadati</taxon>
        <taxon>Bacteroidota</taxon>
        <taxon>Cytophagia</taxon>
        <taxon>Cytophagales</taxon>
        <taxon>Marivirgaceae</taxon>
        <taxon>Marivirga</taxon>
    </lineage>
</organism>
<keyword evidence="3" id="KW-0378">Hydrolase</keyword>
<dbReference type="Proteomes" id="UP000642920">
    <property type="component" value="Unassembled WGS sequence"/>
</dbReference>
<feature type="transmembrane region" description="Helical" evidence="1">
    <location>
        <begin position="145"/>
        <end position="165"/>
    </location>
</feature>
<feature type="transmembrane region" description="Helical" evidence="1">
    <location>
        <begin position="77"/>
        <end position="95"/>
    </location>
</feature>
<keyword evidence="1" id="KW-0812">Transmembrane</keyword>
<dbReference type="Pfam" id="PF02517">
    <property type="entry name" value="Rce1-like"/>
    <property type="match status" value="1"/>
</dbReference>
<evidence type="ECO:0000313" key="3">
    <source>
        <dbReference type="EMBL" id="MBL0765893.1"/>
    </source>
</evidence>
<sequence length="269" mass="30476">MNPLRTYPNLSRLLLFVVLTAIALILPDFLPLPENTAKVFPFVGLILVVLANWALYKTENKNLDDLGFNFKIQNLKYLPTGLILGILAVLVGYYLKSFLTNDKIIVQQEIDFGDLAKQLYWILPTAAVQEFICRSYGYKKLISTYNLKIANLVVVIIFISMHNIFNIGIFGALFYSISLIIGHCVFANALLRSGTIYFAIGIHWGSNMANNQLFTENQLSTSILFLEKAVQEEAAGFNPLGILLYLITLNIGFILLWLFIKKWRQNEKA</sequence>
<dbReference type="GO" id="GO:0080120">
    <property type="term" value="P:CAAX-box protein maturation"/>
    <property type="evidence" value="ECO:0007669"/>
    <property type="project" value="UniProtKB-ARBA"/>
</dbReference>
<reference evidence="3" key="1">
    <citation type="submission" date="2021-01" db="EMBL/GenBank/DDBJ databases">
        <title>Marivirga sp. nov., isolated from intertidal surface sediments.</title>
        <authorList>
            <person name="Zhang M."/>
        </authorList>
    </citation>
    <scope>NUCLEOTIDE SEQUENCE</scope>
    <source>
        <strain evidence="3">SM1354</strain>
    </source>
</reference>
<feature type="transmembrane region" description="Helical" evidence="1">
    <location>
        <begin position="12"/>
        <end position="33"/>
    </location>
</feature>
<evidence type="ECO:0000256" key="1">
    <source>
        <dbReference type="SAM" id="Phobius"/>
    </source>
</evidence>
<dbReference type="AlphaFoldDB" id="A0A937AGN5"/>
<keyword evidence="4" id="KW-1185">Reference proteome</keyword>
<proteinExistence type="predicted"/>
<dbReference type="GO" id="GO:0008237">
    <property type="term" value="F:metallopeptidase activity"/>
    <property type="evidence" value="ECO:0007669"/>
    <property type="project" value="UniProtKB-KW"/>
</dbReference>
<protein>
    <submittedName>
        <fullName evidence="3">CPBP family intramembrane metalloprotease</fullName>
    </submittedName>
</protein>
<feature type="transmembrane region" description="Helical" evidence="1">
    <location>
        <begin position="39"/>
        <end position="56"/>
    </location>
</feature>
<accession>A0A937AGN5</accession>
<evidence type="ECO:0000259" key="2">
    <source>
        <dbReference type="Pfam" id="PF02517"/>
    </source>
</evidence>
<name>A0A937AGN5_9BACT</name>
<dbReference type="GO" id="GO:0004175">
    <property type="term" value="F:endopeptidase activity"/>
    <property type="evidence" value="ECO:0007669"/>
    <property type="project" value="UniProtKB-ARBA"/>
</dbReference>
<dbReference type="RefSeq" id="WP_201921358.1">
    <property type="nucleotide sequence ID" value="NZ_JAERQG010000002.1"/>
</dbReference>
<keyword evidence="3" id="KW-0482">Metalloprotease</keyword>
<feature type="transmembrane region" description="Helical" evidence="1">
    <location>
        <begin position="172"/>
        <end position="191"/>
    </location>
</feature>
<dbReference type="EMBL" id="JAERQG010000002">
    <property type="protein sequence ID" value="MBL0765893.1"/>
    <property type="molecule type" value="Genomic_DNA"/>
</dbReference>
<gene>
    <name evidence="3" type="ORF">JKP34_11565</name>
</gene>
<evidence type="ECO:0000313" key="4">
    <source>
        <dbReference type="Proteomes" id="UP000642920"/>
    </source>
</evidence>
<feature type="domain" description="CAAX prenyl protease 2/Lysostaphin resistance protein A-like" evidence="2">
    <location>
        <begin position="119"/>
        <end position="208"/>
    </location>
</feature>
<keyword evidence="1" id="KW-1133">Transmembrane helix</keyword>
<comment type="caution">
    <text evidence="3">The sequence shown here is derived from an EMBL/GenBank/DDBJ whole genome shotgun (WGS) entry which is preliminary data.</text>
</comment>
<keyword evidence="1" id="KW-0472">Membrane</keyword>